<name>A0A1S2UHN8_9PSED</name>
<comment type="caution">
    <text evidence="2">The sequence shown here is derived from an EMBL/GenBank/DDBJ whole genome shotgun (WGS) entry which is preliminary data.</text>
</comment>
<evidence type="ECO:0008006" key="6">
    <source>
        <dbReference type="Google" id="ProtNLM"/>
    </source>
</evidence>
<dbReference type="RefSeq" id="WP_071486869.1">
    <property type="nucleotide sequence ID" value="NZ_FNTS01000002.1"/>
</dbReference>
<feature type="chain" id="PRO_5010291518" description="3-isopropylmalate dehydratase" evidence="1">
    <location>
        <begin position="24"/>
        <end position="133"/>
    </location>
</feature>
<organism evidence="2 4">
    <name type="scientific">Pseudomonas costantinii</name>
    <dbReference type="NCBI Taxonomy" id="168469"/>
    <lineage>
        <taxon>Bacteria</taxon>
        <taxon>Pseudomonadati</taxon>
        <taxon>Pseudomonadota</taxon>
        <taxon>Gammaproteobacteria</taxon>
        <taxon>Pseudomonadales</taxon>
        <taxon>Pseudomonadaceae</taxon>
        <taxon>Pseudomonas</taxon>
    </lineage>
</organism>
<dbReference type="OrthoDB" id="9154618at2"/>
<sequence>MKLFVGFFFILSLVGCSSSPISADKADPVPSSRLYAFAAKSDSQLIVTRDGGMFGSGCNYRFYINGELAAEFSSGEVARFGVKAGRVVLGAKPSAACGGGMMVERDVEIKSGEVLRRRISMSPGGPDISATAY</sequence>
<evidence type="ECO:0000313" key="2">
    <source>
        <dbReference type="EMBL" id="OIN45964.1"/>
    </source>
</evidence>
<keyword evidence="1" id="KW-0732">Signal</keyword>
<dbReference type="EMBL" id="FNTS01000002">
    <property type="protein sequence ID" value="SEE54367.1"/>
    <property type="molecule type" value="Genomic_DNA"/>
</dbReference>
<keyword evidence="5" id="KW-1185">Reference proteome</keyword>
<evidence type="ECO:0000313" key="3">
    <source>
        <dbReference type="EMBL" id="SEE54367.1"/>
    </source>
</evidence>
<proteinExistence type="predicted"/>
<reference evidence="3 5" key="2">
    <citation type="submission" date="2016-10" db="EMBL/GenBank/DDBJ databases">
        <authorList>
            <person name="Varghese N."/>
            <person name="Submissions S."/>
        </authorList>
    </citation>
    <scope>NUCLEOTIDE SEQUENCE [LARGE SCALE GENOMIC DNA]</scope>
    <source>
        <strain evidence="3 5">BS2773</strain>
    </source>
</reference>
<accession>A0A1S2UHN8</accession>
<dbReference type="EMBL" id="MDDR01000052">
    <property type="protein sequence ID" value="OIN45964.1"/>
    <property type="molecule type" value="Genomic_DNA"/>
</dbReference>
<dbReference type="PROSITE" id="PS51257">
    <property type="entry name" value="PROKAR_LIPOPROTEIN"/>
    <property type="match status" value="1"/>
</dbReference>
<reference evidence="2 4" key="1">
    <citation type="submission" date="2016-08" db="EMBL/GenBank/DDBJ databases">
        <title>Draft genome sequence of Pseudomonas costantinii LMG 22119, type strain isolated from cultivated mushroom (Agaricus bisporus) sporophores.</title>
        <authorList>
            <person name="Tambong J.T."/>
        </authorList>
    </citation>
    <scope>NUCLEOTIDE SEQUENCE [LARGE SCALE GENOMIC DNA]</scope>
    <source>
        <strain evidence="2 4">LMG 22119</strain>
    </source>
</reference>
<evidence type="ECO:0000313" key="5">
    <source>
        <dbReference type="Proteomes" id="UP000182179"/>
    </source>
</evidence>
<dbReference type="Proteomes" id="UP000181661">
    <property type="component" value="Unassembled WGS sequence"/>
</dbReference>
<evidence type="ECO:0000256" key="1">
    <source>
        <dbReference type="SAM" id="SignalP"/>
    </source>
</evidence>
<evidence type="ECO:0000313" key="4">
    <source>
        <dbReference type="Proteomes" id="UP000181661"/>
    </source>
</evidence>
<dbReference type="AlphaFoldDB" id="A0A1S2UHN8"/>
<gene>
    <name evidence="2" type="ORF">BFL40_27390</name>
    <name evidence="3" type="ORF">SAMN04515675_6150</name>
</gene>
<protein>
    <recommendedName>
        <fullName evidence="6">3-isopropylmalate dehydratase</fullName>
    </recommendedName>
</protein>
<dbReference type="Proteomes" id="UP000182179">
    <property type="component" value="Unassembled WGS sequence"/>
</dbReference>
<feature type="signal peptide" evidence="1">
    <location>
        <begin position="1"/>
        <end position="23"/>
    </location>
</feature>